<evidence type="ECO:0000313" key="2">
    <source>
        <dbReference type="Proteomes" id="UP001207468"/>
    </source>
</evidence>
<name>A0ACC0UL32_9AGAM</name>
<accession>A0ACC0UL32</accession>
<proteinExistence type="predicted"/>
<gene>
    <name evidence="1" type="ORF">F5148DRAFT_902126</name>
</gene>
<protein>
    <submittedName>
        <fullName evidence="1">PapD-like protein</fullName>
    </submittedName>
</protein>
<comment type="caution">
    <text evidence="1">The sequence shown here is derived from an EMBL/GenBank/DDBJ whole genome shotgun (WGS) entry which is preliminary data.</text>
</comment>
<evidence type="ECO:0000313" key="1">
    <source>
        <dbReference type="EMBL" id="KAI9512435.1"/>
    </source>
</evidence>
<organism evidence="1 2">
    <name type="scientific">Russula earlei</name>
    <dbReference type="NCBI Taxonomy" id="71964"/>
    <lineage>
        <taxon>Eukaryota</taxon>
        <taxon>Fungi</taxon>
        <taxon>Dikarya</taxon>
        <taxon>Basidiomycota</taxon>
        <taxon>Agaricomycotina</taxon>
        <taxon>Agaricomycetes</taxon>
        <taxon>Russulales</taxon>
        <taxon>Russulaceae</taxon>
        <taxon>Russula</taxon>
    </lineage>
</organism>
<dbReference type="EMBL" id="JAGFNK010000009">
    <property type="protein sequence ID" value="KAI9512435.1"/>
    <property type="molecule type" value="Genomic_DNA"/>
</dbReference>
<dbReference type="Proteomes" id="UP001207468">
    <property type="component" value="Unassembled WGS sequence"/>
</dbReference>
<keyword evidence="2" id="KW-1185">Reference proteome</keyword>
<sequence length="142" mass="15895">MSVILQPSYALAFNRPFIKNVMRPLYITNPNADPIQFKIKTNAPMLYAVRPNQGRVNPGKAVEVLVMLRAKEEEPPLDVKCRNKFLVQSILISPEKTSVPLVELWSTLPIRSHKLRVNYLPPEGHPLDSPTVKAGTATGEIL</sequence>
<reference evidence="1" key="1">
    <citation type="submission" date="2021-03" db="EMBL/GenBank/DDBJ databases">
        <title>Evolutionary priming and transition to the ectomycorrhizal habit in an iconic lineage of mushroom-forming fungi: is preadaptation a requirement?</title>
        <authorList>
            <consortium name="DOE Joint Genome Institute"/>
            <person name="Looney B.P."/>
            <person name="Miyauchi S."/>
            <person name="Morin E."/>
            <person name="Drula E."/>
            <person name="Courty P.E."/>
            <person name="Chicoki N."/>
            <person name="Fauchery L."/>
            <person name="Kohler A."/>
            <person name="Kuo A."/>
            <person name="LaButti K."/>
            <person name="Pangilinan J."/>
            <person name="Lipzen A."/>
            <person name="Riley R."/>
            <person name="Andreopoulos W."/>
            <person name="He G."/>
            <person name="Johnson J."/>
            <person name="Barry K.W."/>
            <person name="Grigoriev I.V."/>
            <person name="Nagy L."/>
            <person name="Hibbett D."/>
            <person name="Henrissat B."/>
            <person name="Matheny P.B."/>
            <person name="Labbe J."/>
            <person name="Martin A.F."/>
        </authorList>
    </citation>
    <scope>NUCLEOTIDE SEQUENCE</scope>
    <source>
        <strain evidence="1">BPL698</strain>
    </source>
</reference>